<gene>
    <name evidence="1" type="ORF">LIER_16639</name>
</gene>
<sequence length="146" mass="16595">MTGSSGLQGLVKINPPLRRLVNFSVDGVVGACYLAYERLPYLYFHCGLLGHLIKQCPAIPQCVDTREKCVYGLWITISSEKSWLEFKVVDGVDDVVSRMLAWDSGDGGGSRLREEAMGDGFQPLKFRRVLSQNYFLHLWRSEYSKW</sequence>
<proteinExistence type="predicted"/>
<reference evidence="1 2" key="1">
    <citation type="submission" date="2024-01" db="EMBL/GenBank/DDBJ databases">
        <title>The complete chloroplast genome sequence of Lithospermum erythrorhizon: insights into the phylogenetic relationship among Boraginaceae species and the maternal lineages of purple gromwells.</title>
        <authorList>
            <person name="Okada T."/>
            <person name="Watanabe K."/>
        </authorList>
    </citation>
    <scope>NUCLEOTIDE SEQUENCE [LARGE SCALE GENOMIC DNA]</scope>
</reference>
<protein>
    <recommendedName>
        <fullName evidence="3">CCHC-type domain-containing protein</fullName>
    </recommendedName>
</protein>
<accession>A0AAV3QAJ8</accession>
<evidence type="ECO:0008006" key="3">
    <source>
        <dbReference type="Google" id="ProtNLM"/>
    </source>
</evidence>
<dbReference type="Proteomes" id="UP001454036">
    <property type="component" value="Unassembled WGS sequence"/>
</dbReference>
<dbReference type="AlphaFoldDB" id="A0AAV3QAJ8"/>
<organism evidence="1 2">
    <name type="scientific">Lithospermum erythrorhizon</name>
    <name type="common">Purple gromwell</name>
    <name type="synonym">Lithospermum officinale var. erythrorhizon</name>
    <dbReference type="NCBI Taxonomy" id="34254"/>
    <lineage>
        <taxon>Eukaryota</taxon>
        <taxon>Viridiplantae</taxon>
        <taxon>Streptophyta</taxon>
        <taxon>Embryophyta</taxon>
        <taxon>Tracheophyta</taxon>
        <taxon>Spermatophyta</taxon>
        <taxon>Magnoliopsida</taxon>
        <taxon>eudicotyledons</taxon>
        <taxon>Gunneridae</taxon>
        <taxon>Pentapetalae</taxon>
        <taxon>asterids</taxon>
        <taxon>lamiids</taxon>
        <taxon>Boraginales</taxon>
        <taxon>Boraginaceae</taxon>
        <taxon>Boraginoideae</taxon>
        <taxon>Lithospermeae</taxon>
        <taxon>Lithospermum</taxon>
    </lineage>
</organism>
<comment type="caution">
    <text evidence="1">The sequence shown here is derived from an EMBL/GenBank/DDBJ whole genome shotgun (WGS) entry which is preliminary data.</text>
</comment>
<name>A0AAV3QAJ8_LITER</name>
<keyword evidence="2" id="KW-1185">Reference proteome</keyword>
<evidence type="ECO:0000313" key="2">
    <source>
        <dbReference type="Proteomes" id="UP001454036"/>
    </source>
</evidence>
<dbReference type="EMBL" id="BAABME010003743">
    <property type="protein sequence ID" value="GAA0159981.1"/>
    <property type="molecule type" value="Genomic_DNA"/>
</dbReference>
<evidence type="ECO:0000313" key="1">
    <source>
        <dbReference type="EMBL" id="GAA0159981.1"/>
    </source>
</evidence>